<evidence type="ECO:0000256" key="5">
    <source>
        <dbReference type="HAMAP-Rule" id="MF_01114"/>
    </source>
</evidence>
<dbReference type="AlphaFoldDB" id="A0A975F0T3"/>
<dbReference type="Pfam" id="PF21982">
    <property type="entry name" value="RecX_HTH1"/>
    <property type="match status" value="1"/>
</dbReference>
<dbReference type="Pfam" id="PF02631">
    <property type="entry name" value="RecX_HTH2"/>
    <property type="match status" value="1"/>
</dbReference>
<evidence type="ECO:0000256" key="1">
    <source>
        <dbReference type="ARBA" id="ARBA00004496"/>
    </source>
</evidence>
<proteinExistence type="inferred from homology"/>
<comment type="subcellular location">
    <subcellularLocation>
        <location evidence="1 5">Cytoplasm</location>
    </subcellularLocation>
</comment>
<dbReference type="Gene3D" id="1.10.10.10">
    <property type="entry name" value="Winged helix-like DNA-binding domain superfamily/Winged helix DNA-binding domain"/>
    <property type="match status" value="2"/>
</dbReference>
<evidence type="ECO:0000259" key="7">
    <source>
        <dbReference type="Pfam" id="PF21982"/>
    </source>
</evidence>
<name>A0A975F0T3_9SPIR</name>
<dbReference type="InterPro" id="IPR003783">
    <property type="entry name" value="Regulatory_RecX"/>
</dbReference>
<comment type="function">
    <text evidence="5">Modulates RecA activity.</text>
</comment>
<keyword evidence="4 5" id="KW-0963">Cytoplasm</keyword>
<dbReference type="Proteomes" id="UP000671995">
    <property type="component" value="Chromosome"/>
</dbReference>
<protein>
    <recommendedName>
        <fullName evidence="3 5">Regulatory protein RecX</fullName>
    </recommendedName>
</protein>
<comment type="similarity">
    <text evidence="2 5">Belongs to the RecX family.</text>
</comment>
<reference evidence="8" key="2">
    <citation type="journal article" date="2021" name="Microbiol. Resour. Announc.">
        <title>Complete Genome Sequences of Three Human Oral Treponema parvum Isolates.</title>
        <authorList>
            <person name="Zeng H."/>
            <person name="Watt R.M."/>
        </authorList>
    </citation>
    <scope>NUCLEOTIDE SEQUENCE</scope>
    <source>
        <strain evidence="8">ATCC 700773</strain>
    </source>
</reference>
<evidence type="ECO:0000313" key="9">
    <source>
        <dbReference type="Proteomes" id="UP000671995"/>
    </source>
</evidence>
<dbReference type="PANTHER" id="PTHR33602:SF1">
    <property type="entry name" value="REGULATORY PROTEIN RECX FAMILY PROTEIN"/>
    <property type="match status" value="1"/>
</dbReference>
<dbReference type="GO" id="GO:0005737">
    <property type="term" value="C:cytoplasm"/>
    <property type="evidence" value="ECO:0007669"/>
    <property type="project" value="UniProtKB-SubCell"/>
</dbReference>
<sequence length="205" mass="22947">MVISRVEEVSAGCIKIITESGPSFFIRSSYLSLVPPEQIVSGSVFIEEKEDDIINAGLAFAAEKKALEYLSRAEQSRAGLYRKLKVKKFEKTAIDKALDHLESASYLSDMRFARAWLNNRKITHSEGRSKLACELAARGIDKETSAAALDDFFAQNDERDACIKALEKCRRLKKDQNKTFAALLRAGFSYNLIRDVLPAADTEFI</sequence>
<dbReference type="PANTHER" id="PTHR33602">
    <property type="entry name" value="REGULATORY PROTEIN RECX FAMILY PROTEIN"/>
    <property type="match status" value="1"/>
</dbReference>
<evidence type="ECO:0000256" key="4">
    <source>
        <dbReference type="ARBA" id="ARBA00022490"/>
    </source>
</evidence>
<dbReference type="RefSeq" id="WP_210117061.1">
    <property type="nucleotide sequence ID" value="NZ_CP054257.1"/>
</dbReference>
<accession>A0A975F0T3</accession>
<dbReference type="GO" id="GO:0006282">
    <property type="term" value="P:regulation of DNA repair"/>
    <property type="evidence" value="ECO:0007669"/>
    <property type="project" value="UniProtKB-UniRule"/>
</dbReference>
<dbReference type="EMBL" id="CP054257">
    <property type="protein sequence ID" value="QTQ12347.1"/>
    <property type="molecule type" value="Genomic_DNA"/>
</dbReference>
<feature type="domain" description="RecX second three-helical" evidence="6">
    <location>
        <begin position="108"/>
        <end position="149"/>
    </location>
</feature>
<dbReference type="HAMAP" id="MF_01114">
    <property type="entry name" value="RecX"/>
    <property type="match status" value="1"/>
</dbReference>
<dbReference type="InterPro" id="IPR036388">
    <property type="entry name" value="WH-like_DNA-bd_sf"/>
</dbReference>
<evidence type="ECO:0000256" key="2">
    <source>
        <dbReference type="ARBA" id="ARBA00009695"/>
    </source>
</evidence>
<feature type="domain" description="RecX first three-helical" evidence="7">
    <location>
        <begin position="64"/>
        <end position="101"/>
    </location>
</feature>
<gene>
    <name evidence="5" type="primary">recX</name>
    <name evidence="8" type="ORF">HRI96_09135</name>
</gene>
<dbReference type="InterPro" id="IPR053926">
    <property type="entry name" value="RecX_HTH_1st"/>
</dbReference>
<evidence type="ECO:0000256" key="3">
    <source>
        <dbReference type="ARBA" id="ARBA00018111"/>
    </source>
</evidence>
<organism evidence="8 9">
    <name type="scientific">Treponema parvum</name>
    <dbReference type="NCBI Taxonomy" id="138851"/>
    <lineage>
        <taxon>Bacteria</taxon>
        <taxon>Pseudomonadati</taxon>
        <taxon>Spirochaetota</taxon>
        <taxon>Spirochaetia</taxon>
        <taxon>Spirochaetales</taxon>
        <taxon>Treponemataceae</taxon>
        <taxon>Treponema</taxon>
    </lineage>
</organism>
<dbReference type="InterPro" id="IPR053924">
    <property type="entry name" value="RecX_HTH_2nd"/>
</dbReference>
<evidence type="ECO:0000313" key="8">
    <source>
        <dbReference type="EMBL" id="QTQ12347.1"/>
    </source>
</evidence>
<reference evidence="8" key="1">
    <citation type="submission" date="2020-05" db="EMBL/GenBank/DDBJ databases">
        <authorList>
            <person name="Zeng H."/>
            <person name="Chan Y.K."/>
            <person name="Watt R.M."/>
        </authorList>
    </citation>
    <scope>NUCLEOTIDE SEQUENCE</scope>
    <source>
        <strain evidence="8">ATCC 700773</strain>
    </source>
</reference>
<evidence type="ECO:0000259" key="6">
    <source>
        <dbReference type="Pfam" id="PF02631"/>
    </source>
</evidence>